<dbReference type="AlphaFoldDB" id="A0A8K0G9P6"/>
<dbReference type="EMBL" id="VTPC01033776">
    <property type="protein sequence ID" value="KAF2891359.1"/>
    <property type="molecule type" value="Genomic_DNA"/>
</dbReference>
<gene>
    <name evidence="3" type="ORF">ILUMI_14814</name>
</gene>
<organism evidence="3 4">
    <name type="scientific">Ignelater luminosus</name>
    <name type="common">Cucubano</name>
    <name type="synonym">Pyrophorus luminosus</name>
    <dbReference type="NCBI Taxonomy" id="2038154"/>
    <lineage>
        <taxon>Eukaryota</taxon>
        <taxon>Metazoa</taxon>
        <taxon>Ecdysozoa</taxon>
        <taxon>Arthropoda</taxon>
        <taxon>Hexapoda</taxon>
        <taxon>Insecta</taxon>
        <taxon>Pterygota</taxon>
        <taxon>Neoptera</taxon>
        <taxon>Endopterygota</taxon>
        <taxon>Coleoptera</taxon>
        <taxon>Polyphaga</taxon>
        <taxon>Elateriformia</taxon>
        <taxon>Elateroidea</taxon>
        <taxon>Elateridae</taxon>
        <taxon>Agrypninae</taxon>
        <taxon>Pyrophorini</taxon>
        <taxon>Ignelater</taxon>
    </lineage>
</organism>
<proteinExistence type="predicted"/>
<keyword evidence="1" id="KW-0808">Transferase</keyword>
<dbReference type="SUPFAM" id="SSF53756">
    <property type="entry name" value="UDP-Glycosyltransferase/glycogen phosphorylase"/>
    <property type="match status" value="1"/>
</dbReference>
<dbReference type="OrthoDB" id="5835829at2759"/>
<evidence type="ECO:0000313" key="4">
    <source>
        <dbReference type="Proteomes" id="UP000801492"/>
    </source>
</evidence>
<evidence type="ECO:0000256" key="1">
    <source>
        <dbReference type="ARBA" id="ARBA00022679"/>
    </source>
</evidence>
<dbReference type="Proteomes" id="UP000801492">
    <property type="component" value="Unassembled WGS sequence"/>
</dbReference>
<sequence>YRENMKAISKRYKDQPNTATEKGIFWIEYVLRHKSAENLVSPARDMPFYKTSNLDVLLVSAVGLFCVYNFTMLILTIILFACGYGRNTRKAKIE</sequence>
<dbReference type="InterPro" id="IPR002213">
    <property type="entry name" value="UDP_glucos_trans"/>
</dbReference>
<name>A0A8K0G9P6_IGNLU</name>
<evidence type="ECO:0000313" key="3">
    <source>
        <dbReference type="EMBL" id="KAF2891359.1"/>
    </source>
</evidence>
<keyword evidence="2" id="KW-0472">Membrane</keyword>
<dbReference type="GO" id="GO:0008194">
    <property type="term" value="F:UDP-glycosyltransferase activity"/>
    <property type="evidence" value="ECO:0007669"/>
    <property type="project" value="InterPro"/>
</dbReference>
<keyword evidence="4" id="KW-1185">Reference proteome</keyword>
<evidence type="ECO:0000256" key="2">
    <source>
        <dbReference type="SAM" id="Phobius"/>
    </source>
</evidence>
<protein>
    <recommendedName>
        <fullName evidence="5">Glucuronosyltransferase</fullName>
    </recommendedName>
</protein>
<feature type="transmembrane region" description="Helical" evidence="2">
    <location>
        <begin position="56"/>
        <end position="82"/>
    </location>
</feature>
<keyword evidence="2" id="KW-0812">Transmembrane</keyword>
<keyword evidence="2" id="KW-1133">Transmembrane helix</keyword>
<evidence type="ECO:0008006" key="5">
    <source>
        <dbReference type="Google" id="ProtNLM"/>
    </source>
</evidence>
<reference evidence="3" key="1">
    <citation type="submission" date="2019-08" db="EMBL/GenBank/DDBJ databases">
        <title>The genome of the North American firefly Photinus pyralis.</title>
        <authorList>
            <consortium name="Photinus pyralis genome working group"/>
            <person name="Fallon T.R."/>
            <person name="Sander Lower S.E."/>
            <person name="Weng J.-K."/>
        </authorList>
    </citation>
    <scope>NUCLEOTIDE SEQUENCE</scope>
    <source>
        <strain evidence="3">TRF0915ILg1</strain>
        <tissue evidence="3">Whole body</tissue>
    </source>
</reference>
<accession>A0A8K0G9P6</accession>
<feature type="non-terminal residue" evidence="3">
    <location>
        <position position="1"/>
    </location>
</feature>
<dbReference type="Pfam" id="PF00201">
    <property type="entry name" value="UDPGT"/>
    <property type="match status" value="1"/>
</dbReference>
<comment type="caution">
    <text evidence="3">The sequence shown here is derived from an EMBL/GenBank/DDBJ whole genome shotgun (WGS) entry which is preliminary data.</text>
</comment>